<feature type="compositionally biased region" description="Polar residues" evidence="1">
    <location>
        <begin position="75"/>
        <end position="84"/>
    </location>
</feature>
<dbReference type="Proteomes" id="UP000332933">
    <property type="component" value="Unassembled WGS sequence"/>
</dbReference>
<reference evidence="3" key="2">
    <citation type="submission" date="2019-06" db="EMBL/GenBank/DDBJ databases">
        <title>Genomics analysis of Aphanomyces spp. identifies a new class of oomycete effector associated with host adaptation.</title>
        <authorList>
            <person name="Gaulin E."/>
        </authorList>
    </citation>
    <scope>NUCLEOTIDE SEQUENCE</scope>
    <source>
        <strain evidence="3">CBS 578.67</strain>
    </source>
</reference>
<dbReference type="SMART" id="SM00220">
    <property type="entry name" value="S_TKc"/>
    <property type="match status" value="1"/>
</dbReference>
<feature type="region of interest" description="Disordered" evidence="1">
    <location>
        <begin position="236"/>
        <end position="267"/>
    </location>
</feature>
<evidence type="ECO:0000313" key="4">
    <source>
        <dbReference type="EMBL" id="VFT94863.1"/>
    </source>
</evidence>
<feature type="compositionally biased region" description="Basic residues" evidence="1">
    <location>
        <begin position="39"/>
        <end position="54"/>
    </location>
</feature>
<gene>
    <name evidence="4" type="primary">Aste57867_18125</name>
    <name evidence="3" type="ORF">As57867_018063</name>
    <name evidence="4" type="ORF">ASTE57867_18125</name>
</gene>
<organism evidence="4 5">
    <name type="scientific">Aphanomyces stellatus</name>
    <dbReference type="NCBI Taxonomy" id="120398"/>
    <lineage>
        <taxon>Eukaryota</taxon>
        <taxon>Sar</taxon>
        <taxon>Stramenopiles</taxon>
        <taxon>Oomycota</taxon>
        <taxon>Saprolegniomycetes</taxon>
        <taxon>Saprolegniales</taxon>
        <taxon>Verrucalvaceae</taxon>
        <taxon>Aphanomyces</taxon>
    </lineage>
</organism>
<dbReference type="InterPro" id="IPR011009">
    <property type="entry name" value="Kinase-like_dom_sf"/>
</dbReference>
<feature type="domain" description="Protein kinase" evidence="2">
    <location>
        <begin position="479"/>
        <end position="899"/>
    </location>
</feature>
<dbReference type="GO" id="GO:0004674">
    <property type="term" value="F:protein serine/threonine kinase activity"/>
    <property type="evidence" value="ECO:0007669"/>
    <property type="project" value="TreeGrafter"/>
</dbReference>
<accession>A0A485LCY4</accession>
<dbReference type="GO" id="GO:0005634">
    <property type="term" value="C:nucleus"/>
    <property type="evidence" value="ECO:0007669"/>
    <property type="project" value="TreeGrafter"/>
</dbReference>
<dbReference type="GO" id="GO:0044773">
    <property type="term" value="P:mitotic DNA damage checkpoint signaling"/>
    <property type="evidence" value="ECO:0007669"/>
    <property type="project" value="TreeGrafter"/>
</dbReference>
<evidence type="ECO:0000259" key="2">
    <source>
        <dbReference type="PROSITE" id="PS50011"/>
    </source>
</evidence>
<keyword evidence="5" id="KW-1185">Reference proteome</keyword>
<evidence type="ECO:0000313" key="3">
    <source>
        <dbReference type="EMBL" id="KAF0690469.1"/>
    </source>
</evidence>
<dbReference type="PROSITE" id="PS00108">
    <property type="entry name" value="PROTEIN_KINASE_ST"/>
    <property type="match status" value="1"/>
</dbReference>
<dbReference type="OrthoDB" id="194690at2759"/>
<dbReference type="InterPro" id="IPR008271">
    <property type="entry name" value="Ser/Thr_kinase_AS"/>
</dbReference>
<proteinExistence type="predicted"/>
<feature type="region of interest" description="Disordered" evidence="1">
    <location>
        <begin position="1"/>
        <end position="84"/>
    </location>
</feature>
<dbReference type="InterPro" id="IPR000719">
    <property type="entry name" value="Prot_kinase_dom"/>
</dbReference>
<dbReference type="PROSITE" id="PS50011">
    <property type="entry name" value="PROTEIN_KINASE_DOM"/>
    <property type="match status" value="1"/>
</dbReference>
<dbReference type="Gene3D" id="1.10.510.10">
    <property type="entry name" value="Transferase(Phosphotransferase) domain 1"/>
    <property type="match status" value="1"/>
</dbReference>
<dbReference type="Pfam" id="PF00069">
    <property type="entry name" value="Pkinase"/>
    <property type="match status" value="1"/>
</dbReference>
<dbReference type="GO" id="GO:0005524">
    <property type="term" value="F:ATP binding"/>
    <property type="evidence" value="ECO:0007669"/>
    <property type="project" value="InterPro"/>
</dbReference>
<dbReference type="AlphaFoldDB" id="A0A485LCY4"/>
<reference evidence="4 5" key="1">
    <citation type="submission" date="2019-03" db="EMBL/GenBank/DDBJ databases">
        <authorList>
            <person name="Gaulin E."/>
            <person name="Dumas B."/>
        </authorList>
    </citation>
    <scope>NUCLEOTIDE SEQUENCE [LARGE SCALE GENOMIC DNA]</scope>
    <source>
        <strain evidence="4">CBS 568.67</strain>
    </source>
</reference>
<dbReference type="SUPFAM" id="SSF56112">
    <property type="entry name" value="Protein kinase-like (PK-like)"/>
    <property type="match status" value="1"/>
</dbReference>
<dbReference type="PANTHER" id="PTHR44167:SF18">
    <property type="entry name" value="PROTEIN KINASE DOMAIN-CONTAINING PROTEIN"/>
    <property type="match status" value="1"/>
</dbReference>
<dbReference type="GO" id="GO:0005737">
    <property type="term" value="C:cytoplasm"/>
    <property type="evidence" value="ECO:0007669"/>
    <property type="project" value="TreeGrafter"/>
</dbReference>
<dbReference type="EMBL" id="CAADRA010006398">
    <property type="protein sequence ID" value="VFT94863.1"/>
    <property type="molecule type" value="Genomic_DNA"/>
</dbReference>
<sequence length="928" mass="102774">MPRFRVLNDSPSFEPSKTSRRACGSPVSSEDEFDFEPRKRAKHNAKQGGQKRKPAASTKTKPNDTVKPKGKRFTLVSSASRKPDTTSPKFVWYLLHCLKESVQSKLSFEYGFGTGSIVPLPISSEWTNEQSQQFAAWLEDLGFTTRPTVNASVYRISNKEALAIVAKFSSQLTANPSATNTQALLAQMKAPVEDDNLCIMAAPATESPDKERDAFANYTQREPARVVKRQAPPPLSSLMWGSPIQADEHPRPRLSLDFNPPRTGGARRLSITSIPEEDEEHVVADDSLILDDDADHDMSASAIIAPSPRVHDRSDESLDLDEIEPSVVPSVVKRLSFSGLLTPNKHVMKKQPTRLSIDSIAEEHSLDLLNLSRDNIVVQSKKARNHMRRLSRLDVIKRADRRKSIFVPKLSLVPQDDKVSMPAAVATLVLTSQLLAMTPALSLVSKHWRKVTNEIRAWQQADYNTQSIQTNPSDLYKALPWGHYLSDGAYKQVFKVYSMAEKRYEAVSVMDVRRIESTGNENIVRQEIAHSLLFSNLVEAGTCPNFLRIHEVFLMSTPPDAGVWGSQDHPIPQGATFGATPLKKDVLDSASKAVGHADGLYQYIRMELCDGGNVEDYLRLEECGDWQSIFFQMAYALYAGREQHQLRHYDIKLLNFFMQSTAHPLVYGFEETVFELQLPFCVKLADYGTADTDSATLHQPIGLEHFTTLENAPMDFFLLGDAAEQGYAVDAFSLGLALLHLLTGSAPYEEILDDVSCPPALQKSLVALWKNKRTKKDTSFSLLQLLLADKANVSVLCDTVYRYCVLFGLGQLDVDTSPVAAVILQQLTLGSKRHATAAQMQYELDASIYSLETGSNDAMHLARLRLDAVPGAAAVLAGLVHFDPAQRPTLRAVLQSSLFASLVVSTASPGSLGVYTYARPHGEVLMDI</sequence>
<dbReference type="EMBL" id="VJMH01006377">
    <property type="protein sequence ID" value="KAF0690469.1"/>
    <property type="molecule type" value="Genomic_DNA"/>
</dbReference>
<evidence type="ECO:0000256" key="1">
    <source>
        <dbReference type="SAM" id="MobiDB-lite"/>
    </source>
</evidence>
<evidence type="ECO:0000313" key="5">
    <source>
        <dbReference type="Proteomes" id="UP000332933"/>
    </source>
</evidence>
<name>A0A485LCY4_9STRA</name>
<dbReference type="PANTHER" id="PTHR44167">
    <property type="entry name" value="OVARIAN-SPECIFIC SERINE/THREONINE-PROTEIN KINASE LOK-RELATED"/>
    <property type="match status" value="1"/>
</dbReference>
<protein>
    <submittedName>
        <fullName evidence="4">Aste57867_18125 protein</fullName>
    </submittedName>
</protein>